<evidence type="ECO:0000256" key="1">
    <source>
        <dbReference type="SAM" id="MobiDB-lite"/>
    </source>
</evidence>
<protein>
    <submittedName>
        <fullName evidence="3">VOC family protein</fullName>
    </submittedName>
</protein>
<dbReference type="InterPro" id="IPR037523">
    <property type="entry name" value="VOC_core"/>
</dbReference>
<dbReference type="PROSITE" id="PS51819">
    <property type="entry name" value="VOC"/>
    <property type="match status" value="1"/>
</dbReference>
<proteinExistence type="predicted"/>
<dbReference type="InterPro" id="IPR029068">
    <property type="entry name" value="Glyas_Bleomycin-R_OHBP_Dase"/>
</dbReference>
<reference evidence="3" key="1">
    <citation type="submission" date="2024-06" db="EMBL/GenBank/DDBJ databases">
        <title>The genome sequences of Kitasatospora sp. strain HUAS MG31.</title>
        <authorList>
            <person name="Mo P."/>
        </authorList>
    </citation>
    <scope>NUCLEOTIDE SEQUENCE</scope>
    <source>
        <strain evidence="3">HUAS MG31</strain>
    </source>
</reference>
<dbReference type="SUPFAM" id="SSF54593">
    <property type="entry name" value="Glyoxalase/Bleomycin resistance protein/Dihydroxybiphenyl dioxygenase"/>
    <property type="match status" value="1"/>
</dbReference>
<dbReference type="Pfam" id="PF22658">
    <property type="entry name" value="YycE-like_N"/>
    <property type="match status" value="1"/>
</dbReference>
<accession>A0AAU8JP48</accession>
<feature type="domain" description="VOC" evidence="2">
    <location>
        <begin position="24"/>
        <end position="147"/>
    </location>
</feature>
<dbReference type="EMBL" id="CP159872">
    <property type="protein sequence ID" value="XCM78024.1"/>
    <property type="molecule type" value="Genomic_DNA"/>
</dbReference>
<organism evidence="3">
    <name type="scientific">Kitasatospora camelliae</name>
    <dbReference type="NCBI Taxonomy" id="3156397"/>
    <lineage>
        <taxon>Bacteria</taxon>
        <taxon>Bacillati</taxon>
        <taxon>Actinomycetota</taxon>
        <taxon>Actinomycetes</taxon>
        <taxon>Kitasatosporales</taxon>
        <taxon>Streptomycetaceae</taxon>
        <taxon>Kitasatospora</taxon>
    </lineage>
</organism>
<dbReference type="Pfam" id="PF22659">
    <property type="entry name" value="YycE-like_C"/>
    <property type="match status" value="1"/>
</dbReference>
<dbReference type="CDD" id="cd06587">
    <property type="entry name" value="VOC"/>
    <property type="match status" value="1"/>
</dbReference>
<gene>
    <name evidence="3" type="ORF">ABWK59_03285</name>
</gene>
<dbReference type="Gene3D" id="3.10.180.10">
    <property type="entry name" value="2,3-Dihydroxybiphenyl 1,2-Dioxygenase, domain 1"/>
    <property type="match status" value="1"/>
</dbReference>
<name>A0AAU8JP48_9ACTN</name>
<dbReference type="KEGG" id="kcm:ABWK59_03285"/>
<dbReference type="RefSeq" id="WP_354637767.1">
    <property type="nucleotide sequence ID" value="NZ_CP159872.1"/>
</dbReference>
<sequence>MTGPNAPATPDGPTTPLTPITPDLRIRLARPSRDLAAAERFYVDGLGLAVLWRSAERVPGEHDLLMVGPPGGAWHLELTHDPDHPLDPTPTVDDLLVVYLGTPVDEALLARLTAHGGNRVPAHNPYWDEYGVTVTDPDGYRLVLCTRTWTA</sequence>
<evidence type="ECO:0000259" key="2">
    <source>
        <dbReference type="PROSITE" id="PS51819"/>
    </source>
</evidence>
<evidence type="ECO:0000313" key="3">
    <source>
        <dbReference type="EMBL" id="XCM78024.1"/>
    </source>
</evidence>
<dbReference type="InterPro" id="IPR058998">
    <property type="entry name" value="YycE-like_N"/>
</dbReference>
<dbReference type="AlphaFoldDB" id="A0AAU8JP48"/>
<feature type="region of interest" description="Disordered" evidence="1">
    <location>
        <begin position="1"/>
        <end position="21"/>
    </location>
</feature>
<dbReference type="InterPro" id="IPR058997">
    <property type="entry name" value="YycE-like_C"/>
</dbReference>